<evidence type="ECO:0000256" key="8">
    <source>
        <dbReference type="PROSITE-ProRule" id="PRU01373"/>
    </source>
</evidence>
<keyword evidence="12" id="KW-1185">Reference proteome</keyword>
<feature type="active site" description="Nucleophile" evidence="8">
    <location>
        <position position="128"/>
    </location>
</feature>
<evidence type="ECO:0000256" key="5">
    <source>
        <dbReference type="ARBA" id="ARBA00022984"/>
    </source>
</evidence>
<dbReference type="InterPro" id="IPR038063">
    <property type="entry name" value="Transpep_catalytic_dom"/>
</dbReference>
<feature type="domain" description="L,D-TPase catalytic" evidence="10">
    <location>
        <begin position="28"/>
        <end position="152"/>
    </location>
</feature>
<dbReference type="Proteomes" id="UP001367922">
    <property type="component" value="Unassembled WGS sequence"/>
</dbReference>
<dbReference type="PANTHER" id="PTHR30582:SF4">
    <property type="entry name" value="L,D-TRANSPEPTIDASE YQJB-RELATED"/>
    <property type="match status" value="1"/>
</dbReference>
<dbReference type="Gene3D" id="2.40.440.10">
    <property type="entry name" value="L,D-transpeptidase catalytic domain-like"/>
    <property type="match status" value="1"/>
</dbReference>
<keyword evidence="5 8" id="KW-0573">Peptidoglycan synthesis</keyword>
<feature type="repeat" description="Cell wall-binding" evidence="7">
    <location>
        <begin position="250"/>
        <end position="269"/>
    </location>
</feature>
<reference evidence="11 12" key="1">
    <citation type="submission" date="2024-01" db="EMBL/GenBank/DDBJ databases">
        <title>Seven novel Bacillus-like species.</title>
        <authorList>
            <person name="Liu G."/>
        </authorList>
    </citation>
    <scope>NUCLEOTIDE SEQUENCE [LARGE SCALE GENOMIC DNA]</scope>
    <source>
        <strain evidence="11 12">FJAT-53711</strain>
    </source>
</reference>
<proteinExistence type="predicted"/>
<feature type="signal peptide" evidence="9">
    <location>
        <begin position="1"/>
        <end position="23"/>
    </location>
</feature>
<dbReference type="RefSeq" id="WP_336483871.1">
    <property type="nucleotide sequence ID" value="NZ_JBAWSV010000008.1"/>
</dbReference>
<evidence type="ECO:0000313" key="12">
    <source>
        <dbReference type="Proteomes" id="UP001367922"/>
    </source>
</evidence>
<feature type="chain" id="PRO_5045294050" evidence="9">
    <location>
        <begin position="24"/>
        <end position="593"/>
    </location>
</feature>
<dbReference type="Pfam" id="PF03734">
    <property type="entry name" value="YkuD"/>
    <property type="match status" value="1"/>
</dbReference>
<dbReference type="CDD" id="cd16913">
    <property type="entry name" value="YkuD_like"/>
    <property type="match status" value="1"/>
</dbReference>
<evidence type="ECO:0000313" key="11">
    <source>
        <dbReference type="EMBL" id="MEI4831798.1"/>
    </source>
</evidence>
<feature type="repeat" description="Cell wall-binding" evidence="7">
    <location>
        <begin position="210"/>
        <end position="229"/>
    </location>
</feature>
<feature type="active site" description="Proton donor/acceptor" evidence="8">
    <location>
        <position position="112"/>
    </location>
</feature>
<evidence type="ECO:0000256" key="2">
    <source>
        <dbReference type="ARBA" id="ARBA00022679"/>
    </source>
</evidence>
<feature type="repeat" description="Cell wall-binding" evidence="7">
    <location>
        <begin position="350"/>
        <end position="369"/>
    </location>
</feature>
<keyword evidence="3" id="KW-0677">Repeat</keyword>
<keyword evidence="6 8" id="KW-0961">Cell wall biogenesis/degradation</keyword>
<accession>A0ABU8G0L4</accession>
<evidence type="ECO:0000259" key="10">
    <source>
        <dbReference type="PROSITE" id="PS52029"/>
    </source>
</evidence>
<feature type="repeat" description="Cell wall-binding" evidence="7">
    <location>
        <begin position="230"/>
        <end position="249"/>
    </location>
</feature>
<organism evidence="11 12">
    <name type="scientific">Bacillus yunxiaonensis</name>
    <dbReference type="NCBI Taxonomy" id="3127665"/>
    <lineage>
        <taxon>Bacteria</taxon>
        <taxon>Bacillati</taxon>
        <taxon>Bacillota</taxon>
        <taxon>Bacilli</taxon>
        <taxon>Bacillales</taxon>
        <taxon>Bacillaceae</taxon>
        <taxon>Bacillus</taxon>
    </lineage>
</organism>
<evidence type="ECO:0000256" key="7">
    <source>
        <dbReference type="PROSITE-ProRule" id="PRU00591"/>
    </source>
</evidence>
<dbReference type="SUPFAM" id="SSF52266">
    <property type="entry name" value="SGNH hydrolase"/>
    <property type="match status" value="1"/>
</dbReference>
<dbReference type="Pfam" id="PF19127">
    <property type="entry name" value="Choline_bind_3"/>
    <property type="match status" value="3"/>
</dbReference>
<feature type="repeat" description="Cell wall-binding" evidence="7">
    <location>
        <begin position="330"/>
        <end position="349"/>
    </location>
</feature>
<gene>
    <name evidence="11" type="ORF">WAX78_20435</name>
</gene>
<evidence type="ECO:0000256" key="9">
    <source>
        <dbReference type="SAM" id="SignalP"/>
    </source>
</evidence>
<dbReference type="InterPro" id="IPR018337">
    <property type="entry name" value="Cell_wall/Cho-bd_repeat"/>
</dbReference>
<protein>
    <submittedName>
        <fullName evidence="11">L,D-transpeptidase family protein</fullName>
    </submittedName>
</protein>
<evidence type="ECO:0000256" key="6">
    <source>
        <dbReference type="ARBA" id="ARBA00023316"/>
    </source>
</evidence>
<dbReference type="InterPro" id="IPR013830">
    <property type="entry name" value="SGNH_hydro"/>
</dbReference>
<name>A0ABU8G0L4_9BACI</name>
<keyword evidence="9" id="KW-0732">Signal</keyword>
<dbReference type="InterPro" id="IPR036514">
    <property type="entry name" value="SGNH_hydro_sf"/>
</dbReference>
<feature type="repeat" description="Cell wall-binding" evidence="7">
    <location>
        <begin position="270"/>
        <end position="289"/>
    </location>
</feature>
<dbReference type="PROSITE" id="PS52029">
    <property type="entry name" value="LD_TPASE"/>
    <property type="match status" value="1"/>
</dbReference>
<feature type="repeat" description="Cell wall-binding" evidence="7">
    <location>
        <begin position="290"/>
        <end position="309"/>
    </location>
</feature>
<sequence>MKKFTIMLVLLFSMFFYTDQTKADSGSQLLIINKKINQLAYYNGGTLVKTFRVATGRDDSLTPEGNFKIVTKIVNRPYYTGNIPGGDPRNPLGNRWMGLDARGTYGTTYAIHGNNNENSIGSYVSSGCIRMHNDEIRWLFDQVQLYTPVIITNTNDTFDTIAASNGYYVVSGWKQTNGKWYFYDGNGVMKTGWLLDRGKWYYLDGSGVMKTGWTLDRGKWYYLDGSGVMKTGWLLDGGKWYYLDGSGVMKTGWLLDGGKWYYLDGSGVMKTGWLLDGGKWYHLDGSGVMKTGWLLDGGKWYYLDGSGVMKTGWLLDGGKWYYLDGSGVMKTGWLSDGGKWYYLDGSGVMKTGWMKIDDDWYYFYDNGSRAAGTIIDGYKLDKDGVLVKVEYLALGDSLAAGQTPYGKMDAGYPNFIKERFQKSYHVVDFNNFGTAGYTSVQLKNDVLYNEKVQKEIKEASHITIDIGLNDLAPVIQTNSNQAQEAIQNVSVNLETILSTIDNLNNHVHVYVMGYYNPFPYQSQEQQATLLPLLHDLNTQMELQANSHGDTFVPTEKAIEANYAEYIPNQSDAHLSLAGYSVVAGEFWKAVSKN</sequence>
<evidence type="ECO:0000256" key="1">
    <source>
        <dbReference type="ARBA" id="ARBA00004752"/>
    </source>
</evidence>
<dbReference type="Gene3D" id="3.40.50.1110">
    <property type="entry name" value="SGNH hydrolase"/>
    <property type="match status" value="1"/>
</dbReference>
<dbReference type="SUPFAM" id="SSF69360">
    <property type="entry name" value="Cell wall binding repeat"/>
    <property type="match status" value="2"/>
</dbReference>
<feature type="repeat" description="Cell wall-binding" evidence="7">
    <location>
        <begin position="190"/>
        <end position="209"/>
    </location>
</feature>
<comment type="caution">
    <text evidence="11">The sequence shown here is derived from an EMBL/GenBank/DDBJ whole genome shotgun (WGS) entry which is preliminary data.</text>
</comment>
<dbReference type="Pfam" id="PF01473">
    <property type="entry name" value="Choline_bind_1"/>
    <property type="match status" value="1"/>
</dbReference>
<feature type="repeat" description="Cell wall-binding" evidence="7">
    <location>
        <begin position="310"/>
        <end position="329"/>
    </location>
</feature>
<dbReference type="InterPro" id="IPR005490">
    <property type="entry name" value="LD_TPept_cat_dom"/>
</dbReference>
<dbReference type="PROSITE" id="PS51170">
    <property type="entry name" value="CW"/>
    <property type="match status" value="10"/>
</dbReference>
<dbReference type="PANTHER" id="PTHR30582">
    <property type="entry name" value="L,D-TRANSPEPTIDASE"/>
    <property type="match status" value="1"/>
</dbReference>
<feature type="repeat" description="Cell wall-binding" evidence="7">
    <location>
        <begin position="170"/>
        <end position="189"/>
    </location>
</feature>
<evidence type="ECO:0000256" key="4">
    <source>
        <dbReference type="ARBA" id="ARBA00022960"/>
    </source>
</evidence>
<keyword evidence="2" id="KW-0808">Transferase</keyword>
<keyword evidence="4 8" id="KW-0133">Cell shape</keyword>
<dbReference type="InterPro" id="IPR050979">
    <property type="entry name" value="LD-transpeptidase"/>
</dbReference>
<dbReference type="Gene3D" id="2.10.270.10">
    <property type="entry name" value="Cholin Binding"/>
    <property type="match status" value="4"/>
</dbReference>
<dbReference type="SUPFAM" id="SSF141523">
    <property type="entry name" value="L,D-transpeptidase catalytic domain-like"/>
    <property type="match status" value="1"/>
</dbReference>
<dbReference type="Pfam" id="PF13472">
    <property type="entry name" value="Lipase_GDSL_2"/>
    <property type="match status" value="1"/>
</dbReference>
<evidence type="ECO:0000256" key="3">
    <source>
        <dbReference type="ARBA" id="ARBA00022737"/>
    </source>
</evidence>
<comment type="pathway">
    <text evidence="1 8">Cell wall biogenesis; peptidoglycan biosynthesis.</text>
</comment>
<dbReference type="EMBL" id="JBAWSV010000008">
    <property type="protein sequence ID" value="MEI4831798.1"/>
    <property type="molecule type" value="Genomic_DNA"/>
</dbReference>